<keyword evidence="9" id="KW-0812">Transmembrane</keyword>
<evidence type="ECO:0000256" key="7">
    <source>
        <dbReference type="SAM" id="Coils"/>
    </source>
</evidence>
<dbReference type="Proteomes" id="UP000007799">
    <property type="component" value="Unassembled WGS sequence"/>
</dbReference>
<keyword evidence="5" id="KW-0496">Mitochondrion</keyword>
<dbReference type="Gene3D" id="3.40.50.300">
    <property type="entry name" value="P-loop containing nucleotide triphosphate hydrolases"/>
    <property type="match status" value="1"/>
</dbReference>
<gene>
    <name evidence="11" type="ORF">PTSG_04511</name>
</gene>
<evidence type="ECO:0000256" key="8">
    <source>
        <dbReference type="SAM" id="MobiDB-lite"/>
    </source>
</evidence>
<keyword evidence="7" id="KW-0175">Coiled coil</keyword>
<dbReference type="OrthoDB" id="10254455at2759"/>
<dbReference type="InParanoid" id="F2U8S6"/>
<dbReference type="EMBL" id="GL832964">
    <property type="protein sequence ID" value="EGD72784.1"/>
    <property type="molecule type" value="Genomic_DNA"/>
</dbReference>
<evidence type="ECO:0000313" key="12">
    <source>
        <dbReference type="Proteomes" id="UP000007799"/>
    </source>
</evidence>
<feature type="coiled-coil region" evidence="7">
    <location>
        <begin position="38"/>
        <end position="65"/>
    </location>
</feature>
<dbReference type="GO" id="GO:0005741">
    <property type="term" value="C:mitochondrial outer membrane"/>
    <property type="evidence" value="ECO:0007669"/>
    <property type="project" value="UniProtKB-SubCell"/>
</dbReference>
<keyword evidence="9" id="KW-0472">Membrane</keyword>
<evidence type="ECO:0000259" key="10">
    <source>
        <dbReference type="SMART" id="SM00382"/>
    </source>
</evidence>
<dbReference type="RefSeq" id="XP_004994607.1">
    <property type="nucleotide sequence ID" value="XM_004994550.1"/>
</dbReference>
<proteinExistence type="inferred from homology"/>
<dbReference type="InterPro" id="IPR027417">
    <property type="entry name" value="P-loop_NTPase"/>
</dbReference>
<keyword evidence="9" id="KW-1133">Transmembrane helix</keyword>
<evidence type="ECO:0000256" key="9">
    <source>
        <dbReference type="SAM" id="Phobius"/>
    </source>
</evidence>
<feature type="region of interest" description="Disordered" evidence="8">
    <location>
        <begin position="308"/>
        <end position="375"/>
    </location>
</feature>
<dbReference type="FunCoup" id="F2U8S6">
    <property type="interactions" value="1063"/>
</dbReference>
<dbReference type="GO" id="GO:0140570">
    <property type="term" value="P:extraction of mislocalized protein from mitochondrial outer membrane"/>
    <property type="evidence" value="ECO:0007669"/>
    <property type="project" value="TreeGrafter"/>
</dbReference>
<evidence type="ECO:0000256" key="2">
    <source>
        <dbReference type="ARBA" id="ARBA00022741"/>
    </source>
</evidence>
<keyword evidence="12" id="KW-1185">Reference proteome</keyword>
<dbReference type="PROSITE" id="PS00674">
    <property type="entry name" value="AAA"/>
    <property type="match status" value="1"/>
</dbReference>
<feature type="transmembrane region" description="Helical" evidence="9">
    <location>
        <begin position="12"/>
        <end position="31"/>
    </location>
</feature>
<dbReference type="eggNOG" id="KOG0737">
    <property type="taxonomic scope" value="Eukaryota"/>
</dbReference>
<dbReference type="GeneID" id="16075190"/>
<dbReference type="Pfam" id="PF00004">
    <property type="entry name" value="AAA"/>
    <property type="match status" value="1"/>
</dbReference>
<dbReference type="InterPro" id="IPR003959">
    <property type="entry name" value="ATPase_AAA_core"/>
</dbReference>
<organism evidence="12">
    <name type="scientific">Salpingoeca rosetta (strain ATCC 50818 / BSB-021)</name>
    <dbReference type="NCBI Taxonomy" id="946362"/>
    <lineage>
        <taxon>Eukaryota</taxon>
        <taxon>Choanoflagellata</taxon>
        <taxon>Craspedida</taxon>
        <taxon>Salpingoecidae</taxon>
        <taxon>Salpingoeca</taxon>
    </lineage>
</organism>
<evidence type="ECO:0000256" key="4">
    <source>
        <dbReference type="ARBA" id="ARBA00022840"/>
    </source>
</evidence>
<dbReference type="FunFam" id="3.40.50.300:FF:000538">
    <property type="entry name" value="ATPase family AAA domain-containing protein 1"/>
    <property type="match status" value="1"/>
</dbReference>
<evidence type="ECO:0000256" key="6">
    <source>
        <dbReference type="RuleBase" id="RU003651"/>
    </source>
</evidence>
<dbReference type="PANTHER" id="PTHR45644:SF3">
    <property type="entry name" value="FI08533P-RELATED"/>
    <property type="match status" value="1"/>
</dbReference>
<comment type="similarity">
    <text evidence="6">Belongs to the AAA ATPase family.</text>
</comment>
<dbReference type="InterPro" id="IPR041569">
    <property type="entry name" value="AAA_lid_3"/>
</dbReference>
<dbReference type="SMART" id="SM00382">
    <property type="entry name" value="AAA"/>
    <property type="match status" value="1"/>
</dbReference>
<dbReference type="SUPFAM" id="SSF52540">
    <property type="entry name" value="P-loop containing nucleoside triphosphate hydrolases"/>
    <property type="match status" value="1"/>
</dbReference>
<dbReference type="PANTHER" id="PTHR45644">
    <property type="entry name" value="AAA ATPASE, PUTATIVE (AFU_ORTHOLOGUE AFUA_2G12920)-RELATED-RELATED"/>
    <property type="match status" value="1"/>
</dbReference>
<dbReference type="KEGG" id="sre:PTSG_04511"/>
<dbReference type="InterPro" id="IPR003960">
    <property type="entry name" value="ATPase_AAA_CS"/>
</dbReference>
<dbReference type="STRING" id="946362.F2U8S6"/>
<dbReference type="Pfam" id="PF17862">
    <property type="entry name" value="AAA_lid_3"/>
    <property type="match status" value="1"/>
</dbReference>
<comment type="subcellular location">
    <subcellularLocation>
        <location evidence="1">Mitochondrion outer membrane</location>
        <topology evidence="1">Single-pass membrane protein</topology>
    </subcellularLocation>
</comment>
<dbReference type="AlphaFoldDB" id="F2U8S6"/>
<feature type="domain" description="AAA+ ATPase" evidence="10">
    <location>
        <begin position="118"/>
        <end position="254"/>
    </location>
</feature>
<dbReference type="GO" id="GO:0005524">
    <property type="term" value="F:ATP binding"/>
    <property type="evidence" value="ECO:0007669"/>
    <property type="project" value="UniProtKB-KW"/>
</dbReference>
<dbReference type="InterPro" id="IPR003593">
    <property type="entry name" value="AAA+_ATPase"/>
</dbReference>
<name>F2U8S6_SALR5</name>
<evidence type="ECO:0000313" key="11">
    <source>
        <dbReference type="EMBL" id="EGD72784.1"/>
    </source>
</evidence>
<protein>
    <recommendedName>
        <fullName evidence="10">AAA+ ATPase domain-containing protein</fullName>
    </recommendedName>
</protein>
<evidence type="ECO:0000256" key="3">
    <source>
        <dbReference type="ARBA" id="ARBA00022787"/>
    </source>
</evidence>
<evidence type="ECO:0000256" key="5">
    <source>
        <dbReference type="ARBA" id="ARBA00023128"/>
    </source>
</evidence>
<evidence type="ECO:0000256" key="1">
    <source>
        <dbReference type="ARBA" id="ARBA00004572"/>
    </source>
</evidence>
<dbReference type="GO" id="GO:0016887">
    <property type="term" value="F:ATP hydrolysis activity"/>
    <property type="evidence" value="ECO:0007669"/>
    <property type="project" value="InterPro"/>
</dbReference>
<keyword evidence="3" id="KW-1000">Mitochondrion outer membrane</keyword>
<keyword evidence="2 6" id="KW-0547">Nucleotide-binding</keyword>
<dbReference type="Gene3D" id="1.10.8.60">
    <property type="match status" value="1"/>
</dbReference>
<reference evidence="11" key="1">
    <citation type="submission" date="2009-08" db="EMBL/GenBank/DDBJ databases">
        <title>Annotation of Salpingoeca rosetta.</title>
        <authorList>
            <consortium name="The Broad Institute Genome Sequencing Platform"/>
            <person name="Russ C."/>
            <person name="Cuomo C."/>
            <person name="Burger G."/>
            <person name="Gray M.W."/>
            <person name="Holland P.W.H."/>
            <person name="King N."/>
            <person name="Lang F.B.F."/>
            <person name="Roger A.J."/>
            <person name="Ruiz-Trillo I."/>
            <person name="Young S.K."/>
            <person name="Zeng Q."/>
            <person name="Gargeya S."/>
            <person name="Alvarado L."/>
            <person name="Berlin A."/>
            <person name="Chapman S.B."/>
            <person name="Chen Z."/>
            <person name="Freedman E."/>
            <person name="Gellesch M."/>
            <person name="Goldberg J."/>
            <person name="Griggs A."/>
            <person name="Gujja S."/>
            <person name="Heilman E."/>
            <person name="Heiman D."/>
            <person name="Howarth C."/>
            <person name="Mehta T."/>
            <person name="Neiman D."/>
            <person name="Pearson M."/>
            <person name="Roberts A."/>
            <person name="Saif S."/>
            <person name="Shea T."/>
            <person name="Shenoy N."/>
            <person name="Sisk P."/>
            <person name="Stolte C."/>
            <person name="Sykes S."/>
            <person name="White J."/>
            <person name="Yandava C."/>
            <person name="Haas B."/>
            <person name="Nusbaum C."/>
            <person name="Birren B."/>
        </authorList>
    </citation>
    <scope>NUCLEOTIDE SEQUENCE [LARGE SCALE GENOMIC DNA]</scope>
    <source>
        <strain evidence="11">ATCC 50818</strain>
    </source>
</reference>
<accession>F2U8S6</accession>
<sequence>MVEIDRTRLLTSLMAAGLSSIMFYLLMRVLYKQMDPSHKRSQEAKQAANKALRRLKSKVKLNEHETIIAADVVDPADLPETFEDVGGLEKTVQMLTEEIVLPFTRPELFQQASQLLQPPKGLLLFGPPGCGKTLLARALAKECGCCFINVRPSTFMDKWFGESQKLVEAIFTLAAKLQPSIIFIDEIDAFLRTRSSLDHESSAVIKAQFMTLWDGFASDRTSRVVVVAATNRPDDVDRAILRRLSRSCHIGLPDAVQRARILKVILRHEQLSRDVDIAKLASETEGYSGSDLRELCRVAATRALRHSIRASARRQQQQQQQQRDETTGSKTDTGVSMRPLAMRDFTAARTTVESAMVERPKAPAAPAEGGVASLD</sequence>
<dbReference type="InterPro" id="IPR051701">
    <property type="entry name" value="Mito_OM_Translocase_MSP1"/>
</dbReference>
<keyword evidence="4 6" id="KW-0067">ATP-binding</keyword>
<dbReference type="OMA" id="CRNAAMR"/>